<dbReference type="Pfam" id="PF00106">
    <property type="entry name" value="adh_short"/>
    <property type="match status" value="1"/>
</dbReference>
<evidence type="ECO:0000313" key="6">
    <source>
        <dbReference type="Proteomes" id="UP000441354"/>
    </source>
</evidence>
<proteinExistence type="inferred from homology"/>
<dbReference type="PANTHER" id="PTHR43618:SF8">
    <property type="entry name" value="7ALPHA-HYDROXYSTEROID DEHYDROGENASE"/>
    <property type="match status" value="1"/>
</dbReference>
<accession>A0A7V7UVZ8</accession>
<protein>
    <submittedName>
        <fullName evidence="5">Glucose 1-dehydrogenase</fullName>
        <ecNumber evidence="5">1.1.1.47</ecNumber>
    </submittedName>
</protein>
<dbReference type="EC" id="1.1.1.47" evidence="5"/>
<dbReference type="AlphaFoldDB" id="A0A7V7UVZ8"/>
<dbReference type="Gene3D" id="3.40.50.720">
    <property type="entry name" value="NAD(P)-binding Rossmann-like Domain"/>
    <property type="match status" value="1"/>
</dbReference>
<dbReference type="OrthoDB" id="9803333at2"/>
<dbReference type="NCBIfam" id="NF005559">
    <property type="entry name" value="PRK07231.1"/>
    <property type="match status" value="1"/>
</dbReference>
<keyword evidence="2" id="KW-0521">NADP</keyword>
<evidence type="ECO:0000313" key="5">
    <source>
        <dbReference type="EMBL" id="KAB2333050.1"/>
    </source>
</evidence>
<evidence type="ECO:0000256" key="1">
    <source>
        <dbReference type="ARBA" id="ARBA00006484"/>
    </source>
</evidence>
<evidence type="ECO:0000256" key="2">
    <source>
        <dbReference type="ARBA" id="ARBA00022857"/>
    </source>
</evidence>
<comment type="caution">
    <text evidence="5">The sequence shown here is derived from an EMBL/GenBank/DDBJ whole genome shotgun (WGS) entry which is preliminary data.</text>
</comment>
<reference evidence="5 6" key="1">
    <citation type="journal article" date="2014" name="Arch. Microbiol.">
        <title>Bacillus mesophilum sp. nov., strain IITR-54T, a novel 4-chlorobiphenyl dechlorinating bacterium.</title>
        <authorList>
            <person name="Manickam N."/>
            <person name="Singh N.K."/>
            <person name="Bajaj A."/>
            <person name="Kumar R.M."/>
            <person name="Kaur G."/>
            <person name="Kaur N."/>
            <person name="Bala M."/>
            <person name="Kumar A."/>
            <person name="Mayilraj S."/>
        </authorList>
    </citation>
    <scope>NUCLEOTIDE SEQUENCE [LARGE SCALE GENOMIC DNA]</scope>
    <source>
        <strain evidence="5 6">IITR-54</strain>
    </source>
</reference>
<dbReference type="GO" id="GO:0008206">
    <property type="term" value="P:bile acid metabolic process"/>
    <property type="evidence" value="ECO:0007669"/>
    <property type="project" value="UniProtKB-ARBA"/>
</dbReference>
<dbReference type="PRINTS" id="PR00080">
    <property type="entry name" value="SDRFAMILY"/>
</dbReference>
<dbReference type="InterPro" id="IPR002347">
    <property type="entry name" value="SDR_fam"/>
</dbReference>
<name>A0A7V7UVZ8_9BACI</name>
<dbReference type="FunFam" id="3.40.50.720:FF:000084">
    <property type="entry name" value="Short-chain dehydrogenase reductase"/>
    <property type="match status" value="1"/>
</dbReference>
<gene>
    <name evidence="5" type="ORF">F7732_12855</name>
</gene>
<dbReference type="PANTHER" id="PTHR43618">
    <property type="entry name" value="7-ALPHA-HYDROXYSTEROID DEHYDROGENASE"/>
    <property type="match status" value="1"/>
</dbReference>
<dbReference type="NCBIfam" id="NF006070">
    <property type="entry name" value="PRK08213.1"/>
    <property type="match status" value="1"/>
</dbReference>
<evidence type="ECO:0000256" key="3">
    <source>
        <dbReference type="ARBA" id="ARBA00023002"/>
    </source>
</evidence>
<sequence length="258" mass="27442">MEIADLFDLKGKTAIVTGGGRGLGRQMAHALAEAGANIVVCSRKLEQCEKTCEEIHELYNVKAIALACDIRNAEEIHQIVKETIQQFGTLDILINNSGASWIGDALTLPEDKWQKVMDVNVKGTFLFSQAAAAIMKQQGSGKIINITSVTGMYGAPAAFLDAIAYSTSKGAVISFTKDLAVKLAPFNIQVNALSPGLFPTKITAALEHAKPGILRKIPAARFGDDKDLKGAALFLSSRASDYMTGQVMVLDGGLTASL</sequence>
<keyword evidence="6" id="KW-1185">Reference proteome</keyword>
<evidence type="ECO:0000256" key="4">
    <source>
        <dbReference type="RuleBase" id="RU000363"/>
    </source>
</evidence>
<dbReference type="Proteomes" id="UP000441354">
    <property type="component" value="Unassembled WGS sequence"/>
</dbReference>
<keyword evidence="3 5" id="KW-0560">Oxidoreductase</keyword>
<comment type="similarity">
    <text evidence="1 4">Belongs to the short-chain dehydrogenases/reductases (SDR) family.</text>
</comment>
<dbReference type="PRINTS" id="PR00081">
    <property type="entry name" value="GDHRDH"/>
</dbReference>
<dbReference type="InterPro" id="IPR036291">
    <property type="entry name" value="NAD(P)-bd_dom_sf"/>
</dbReference>
<dbReference type="GO" id="GO:0047936">
    <property type="term" value="F:glucose 1-dehydrogenase [NAD(P)+] activity"/>
    <property type="evidence" value="ECO:0007669"/>
    <property type="project" value="UniProtKB-EC"/>
</dbReference>
<dbReference type="InterPro" id="IPR052178">
    <property type="entry name" value="Sec_Metab_Biosynth_SDR"/>
</dbReference>
<dbReference type="RefSeq" id="WP_151574510.1">
    <property type="nucleotide sequence ID" value="NZ_WBOT01000003.1"/>
</dbReference>
<organism evidence="5 6">
    <name type="scientific">Bacillus mesophilum</name>
    <dbReference type="NCBI Taxonomy" id="1071718"/>
    <lineage>
        <taxon>Bacteria</taxon>
        <taxon>Bacillati</taxon>
        <taxon>Bacillota</taxon>
        <taxon>Bacilli</taxon>
        <taxon>Bacillales</taxon>
        <taxon>Bacillaceae</taxon>
        <taxon>Bacillus</taxon>
    </lineage>
</organism>
<dbReference type="SUPFAM" id="SSF51735">
    <property type="entry name" value="NAD(P)-binding Rossmann-fold domains"/>
    <property type="match status" value="1"/>
</dbReference>
<dbReference type="EMBL" id="WBOT01000003">
    <property type="protein sequence ID" value="KAB2333050.1"/>
    <property type="molecule type" value="Genomic_DNA"/>
</dbReference>